<dbReference type="AlphaFoldDB" id="A0A6J5U7U0"/>
<accession>A0A6J5U7U0</accession>
<dbReference type="PANTHER" id="PTHR31669">
    <property type="entry name" value="PROTEIN FAR1-RELATED SEQUENCE 10-RELATED"/>
    <property type="match status" value="1"/>
</dbReference>
<proteinExistence type="inferred from homology"/>
<evidence type="ECO:0000313" key="2">
    <source>
        <dbReference type="EMBL" id="CAB4272289.1"/>
    </source>
</evidence>
<sequence>MKKCIRSTYKIEEFEEKWKELMKEYALDNDDWLNNLYDIRSSWVPVYNRSIFFAGMNTTGRSEGINSFFDGFITPTTNLREFVVKYDQALKRIMDRESDEDFESEHKYRIVNEGEFILKHAANLYTRNVFNKFKDEWSKVNLYKVEEMPCDNEYHAYLVKTKLGEHEEFVVKLNLQTYKASSNEAYTTFMEAIKELSKKLSENSTHHATIPSSTTGDPCSTNIDSSQLLLLDPNISQTKGRKKDNISGSKRIKSGIELAQNKKKRKCALCKKIAQHDKRNCPSNLKRRKNESTNPCNEELEDLCQDMESDDQEYC</sequence>
<comment type="similarity">
    <text evidence="1">Belongs to the FHY3/FAR1 family.</text>
</comment>
<organism evidence="2 3">
    <name type="scientific">Prunus armeniaca</name>
    <name type="common">Apricot</name>
    <name type="synonym">Armeniaca vulgaris</name>
    <dbReference type="NCBI Taxonomy" id="36596"/>
    <lineage>
        <taxon>Eukaryota</taxon>
        <taxon>Viridiplantae</taxon>
        <taxon>Streptophyta</taxon>
        <taxon>Embryophyta</taxon>
        <taxon>Tracheophyta</taxon>
        <taxon>Spermatophyta</taxon>
        <taxon>Magnoliopsida</taxon>
        <taxon>eudicotyledons</taxon>
        <taxon>Gunneridae</taxon>
        <taxon>Pentapetalae</taxon>
        <taxon>rosids</taxon>
        <taxon>fabids</taxon>
        <taxon>Rosales</taxon>
        <taxon>Rosaceae</taxon>
        <taxon>Amygdaloideae</taxon>
        <taxon>Amygdaleae</taxon>
        <taxon>Prunus</taxon>
    </lineage>
</organism>
<keyword evidence="1" id="KW-0479">Metal-binding</keyword>
<name>A0A6J5U7U0_PRUAR</name>
<keyword evidence="1" id="KW-0863">Zinc-finger</keyword>
<comment type="subcellular location">
    <subcellularLocation>
        <location evidence="1">Nucleus</location>
    </subcellularLocation>
</comment>
<dbReference type="InterPro" id="IPR031052">
    <property type="entry name" value="FHY3/FAR1"/>
</dbReference>
<gene>
    <name evidence="2" type="ORF">CURHAP_LOCUS18867</name>
</gene>
<keyword evidence="1" id="KW-0539">Nucleus</keyword>
<dbReference type="Proteomes" id="UP000507222">
    <property type="component" value="Unassembled WGS sequence"/>
</dbReference>
<comment type="function">
    <text evidence="1">Putative transcription activator involved in regulating light control of development.</text>
</comment>
<dbReference type="EMBL" id="CAEKDK010000003">
    <property type="protein sequence ID" value="CAB4272289.1"/>
    <property type="molecule type" value="Genomic_DNA"/>
</dbReference>
<keyword evidence="1" id="KW-0862">Zinc</keyword>
<dbReference type="GO" id="GO:0005634">
    <property type="term" value="C:nucleus"/>
    <property type="evidence" value="ECO:0007669"/>
    <property type="project" value="UniProtKB-SubCell"/>
</dbReference>
<dbReference type="GO" id="GO:0008270">
    <property type="term" value="F:zinc ion binding"/>
    <property type="evidence" value="ECO:0007669"/>
    <property type="project" value="UniProtKB-UniRule"/>
</dbReference>
<evidence type="ECO:0000256" key="1">
    <source>
        <dbReference type="RuleBase" id="RU367018"/>
    </source>
</evidence>
<protein>
    <recommendedName>
        <fullName evidence="1">Protein FAR1-RELATED SEQUENCE</fullName>
    </recommendedName>
</protein>
<dbReference type="PANTHER" id="PTHR31669:SF302">
    <property type="entry name" value="PROTEIN FAR1-RELATED SEQUENCE"/>
    <property type="match status" value="1"/>
</dbReference>
<evidence type="ECO:0000313" key="3">
    <source>
        <dbReference type="Proteomes" id="UP000507222"/>
    </source>
</evidence>
<reference evidence="2 3" key="1">
    <citation type="submission" date="2020-05" db="EMBL/GenBank/DDBJ databases">
        <authorList>
            <person name="Campoy J."/>
            <person name="Schneeberger K."/>
            <person name="Spophaly S."/>
        </authorList>
    </citation>
    <scope>NUCLEOTIDE SEQUENCE [LARGE SCALE GENOMIC DNA]</scope>
    <source>
        <strain evidence="2">PruArmRojPasFocal</strain>
    </source>
</reference>
<dbReference type="GO" id="GO:0006355">
    <property type="term" value="P:regulation of DNA-templated transcription"/>
    <property type="evidence" value="ECO:0007669"/>
    <property type="project" value="UniProtKB-UniRule"/>
</dbReference>